<reference evidence="2 3" key="1">
    <citation type="submission" date="2018-06" db="EMBL/GenBank/DDBJ databases">
        <title>Chryseolinea flavus sp. nov., a member of the phylum Bacteroidetes isolated from soil.</title>
        <authorList>
            <person name="Li Y."/>
            <person name="Wang J."/>
        </authorList>
    </citation>
    <scope>NUCLEOTIDE SEQUENCE [LARGE SCALE GENOMIC DNA]</scope>
    <source>
        <strain evidence="2 3">SDU1-6</strain>
    </source>
</reference>
<evidence type="ECO:0000313" key="2">
    <source>
        <dbReference type="EMBL" id="RAV98521.1"/>
    </source>
</evidence>
<dbReference type="RefSeq" id="WP_112749414.1">
    <property type="nucleotide sequence ID" value="NZ_QMFY01000017.1"/>
</dbReference>
<comment type="caution">
    <text evidence="2">The sequence shown here is derived from an EMBL/GenBank/DDBJ whole genome shotgun (WGS) entry which is preliminary data.</text>
</comment>
<evidence type="ECO:0000256" key="1">
    <source>
        <dbReference type="SAM" id="SignalP"/>
    </source>
</evidence>
<sequence length="359" mass="41197">MKKHILLIILVAAIFCTRCASVDDPVPMEHFMVNENANDGQLEFVLTWTVNGERDHGMTADLAIYLAPSTGIEFSKKNDDLSTAYISTFDHYGGVRVVPSQRELPDFYRYYIGVAFNGIVSPDIVYPATIDYQLVMKQRNQDEPLKIITGTYNINSSSDAAKTFVNYDFRMDVNESPFDAEHRSYSIRELEKPLRENRVSDVINTTTFGSQTLYIDFFWKTNNDEHGYHNVDLDLYLHNIAKDDIETSEDLEEGSTNESSYERIVTTPANFTPGVARKVGFYFFDNIQKTTPITVQYMYKVYSFSNKKFQRFVKHGSFSVPADIAPNNHKFYFDADITWNEGAKEFKVTPLATTYVWVP</sequence>
<proteinExistence type="predicted"/>
<organism evidence="2 3">
    <name type="scientific">Pseudochryseolinea flava</name>
    <dbReference type="NCBI Taxonomy" id="2059302"/>
    <lineage>
        <taxon>Bacteria</taxon>
        <taxon>Pseudomonadati</taxon>
        <taxon>Bacteroidota</taxon>
        <taxon>Cytophagia</taxon>
        <taxon>Cytophagales</taxon>
        <taxon>Fulvivirgaceae</taxon>
        <taxon>Pseudochryseolinea</taxon>
    </lineage>
</organism>
<dbReference type="EMBL" id="QMFY01000017">
    <property type="protein sequence ID" value="RAV98521.1"/>
    <property type="molecule type" value="Genomic_DNA"/>
</dbReference>
<accession>A0A364XWE9</accession>
<dbReference type="Proteomes" id="UP000251889">
    <property type="component" value="Unassembled WGS sequence"/>
</dbReference>
<gene>
    <name evidence="2" type="ORF">DQQ10_23670</name>
</gene>
<feature type="signal peptide" evidence="1">
    <location>
        <begin position="1"/>
        <end position="22"/>
    </location>
</feature>
<keyword evidence="3" id="KW-1185">Reference proteome</keyword>
<keyword evidence="1" id="KW-0732">Signal</keyword>
<protein>
    <submittedName>
        <fullName evidence="2">Uncharacterized protein</fullName>
    </submittedName>
</protein>
<feature type="chain" id="PRO_5016627521" evidence="1">
    <location>
        <begin position="23"/>
        <end position="359"/>
    </location>
</feature>
<evidence type="ECO:0000313" key="3">
    <source>
        <dbReference type="Proteomes" id="UP000251889"/>
    </source>
</evidence>
<dbReference type="AlphaFoldDB" id="A0A364XWE9"/>
<name>A0A364XWE9_9BACT</name>